<dbReference type="CDD" id="cd01700">
    <property type="entry name" value="PolY_Pol_V_umuC"/>
    <property type="match status" value="1"/>
</dbReference>
<dbReference type="PROSITE" id="PS50173">
    <property type="entry name" value="UMUC"/>
    <property type="match status" value="1"/>
</dbReference>
<dbReference type="InterPro" id="IPR025188">
    <property type="entry name" value="DUF4113"/>
</dbReference>
<dbReference type="PANTHER" id="PTHR11076">
    <property type="entry name" value="DNA REPAIR POLYMERASE UMUC / TRANSFERASE FAMILY MEMBER"/>
    <property type="match status" value="1"/>
</dbReference>
<name>A0A285VJ52_9GAMM</name>
<dbReference type="GO" id="GO:0003684">
    <property type="term" value="F:damaged DNA binding"/>
    <property type="evidence" value="ECO:0007669"/>
    <property type="project" value="InterPro"/>
</dbReference>
<keyword evidence="2" id="KW-0227">DNA damage</keyword>
<dbReference type="SUPFAM" id="SSF56672">
    <property type="entry name" value="DNA/RNA polymerases"/>
    <property type="match status" value="1"/>
</dbReference>
<dbReference type="GO" id="GO:0042276">
    <property type="term" value="P:error-prone translesion synthesis"/>
    <property type="evidence" value="ECO:0007669"/>
    <property type="project" value="TreeGrafter"/>
</dbReference>
<dbReference type="PANTHER" id="PTHR11076:SF34">
    <property type="entry name" value="PROTEIN UMUC"/>
    <property type="match status" value="1"/>
</dbReference>
<keyword evidence="5" id="KW-0742">SOS response</keyword>
<reference evidence="8 9" key="1">
    <citation type="submission" date="2017-08" db="EMBL/GenBank/DDBJ databases">
        <authorList>
            <person name="de Groot N.N."/>
        </authorList>
    </citation>
    <scope>NUCLEOTIDE SEQUENCE [LARGE SCALE GENOMIC DNA]</scope>
    <source>
        <strain evidence="8 9">USBA 855</strain>
    </source>
</reference>
<proteinExistence type="inferred from homology"/>
<evidence type="ECO:0000313" key="9">
    <source>
        <dbReference type="Proteomes" id="UP000219023"/>
    </source>
</evidence>
<evidence type="ECO:0000256" key="2">
    <source>
        <dbReference type="ARBA" id="ARBA00022763"/>
    </source>
</evidence>
<evidence type="ECO:0000313" key="8">
    <source>
        <dbReference type="EMBL" id="SOC54013.1"/>
    </source>
</evidence>
<sequence length="425" mass="47720">MIALADCNAFYVSCEKAFRPDLEGRPVGVLTNNDGCVIARSPELKALGVVMGAPAHMLDPHITRQCVLFSSNYALYGDMSRRVTAVYHQYTPDVSVYSIDESFLGFDGFPGEGLKDHCQAMRLQVRQETGIPISIGLSTSKTLAKIANHLAKKEAACEGVALLPPESDTTRRVLERLPVTEVWGVARRTGLRLADMGIHTAWQLREADPRLLRRLFSVVMERTVWELRGRDCIELDDTSEPKKQIMTSRSFGRLTGDRQELHEAIRHHASRGAVKLRKQQSLACALVVFVKTNPFRPELPQHHESLLLALPRPTDDSRLIVQTASRGLDQIHRAGVAYQKCGVMLTDLVDRTHEQLDILADQQSDAERERSERLMATLDKLNRELGAGTVKLGGGRKNAAWHLRCAFRSPRYTTRWEELPVVKMR</sequence>
<evidence type="ECO:0000256" key="4">
    <source>
        <dbReference type="ARBA" id="ARBA00023204"/>
    </source>
</evidence>
<evidence type="ECO:0000256" key="3">
    <source>
        <dbReference type="ARBA" id="ARBA00023199"/>
    </source>
</evidence>
<evidence type="ECO:0000259" key="7">
    <source>
        <dbReference type="PROSITE" id="PS50173"/>
    </source>
</evidence>
<protein>
    <submittedName>
        <fullName evidence="8">DNA polymerase V</fullName>
    </submittedName>
</protein>
<dbReference type="GO" id="GO:0009432">
    <property type="term" value="P:SOS response"/>
    <property type="evidence" value="ECO:0007669"/>
    <property type="project" value="UniProtKB-KW"/>
</dbReference>
<dbReference type="AlphaFoldDB" id="A0A285VJ52"/>
<dbReference type="Gene3D" id="3.30.70.270">
    <property type="match status" value="1"/>
</dbReference>
<gene>
    <name evidence="8" type="ORF">SAMN05421509_10362</name>
</gene>
<dbReference type="Pfam" id="PF00817">
    <property type="entry name" value="IMS"/>
    <property type="match status" value="1"/>
</dbReference>
<accession>A0A285VJ52</accession>
<feature type="domain" description="UmuC" evidence="7">
    <location>
        <begin position="2"/>
        <end position="186"/>
    </location>
</feature>
<dbReference type="InterPro" id="IPR036775">
    <property type="entry name" value="DNA_pol_Y-fam_lit_finger_sf"/>
</dbReference>
<evidence type="ECO:0000256" key="6">
    <source>
        <dbReference type="SAM" id="Coils"/>
    </source>
</evidence>
<dbReference type="InterPro" id="IPR017961">
    <property type="entry name" value="DNA_pol_Y-fam_little_finger"/>
</dbReference>
<dbReference type="InterPro" id="IPR043502">
    <property type="entry name" value="DNA/RNA_pol_sf"/>
</dbReference>
<feature type="coiled-coil region" evidence="6">
    <location>
        <begin position="349"/>
        <end position="384"/>
    </location>
</feature>
<dbReference type="GO" id="GO:0005829">
    <property type="term" value="C:cytosol"/>
    <property type="evidence" value="ECO:0007669"/>
    <property type="project" value="TreeGrafter"/>
</dbReference>
<keyword evidence="6" id="KW-0175">Coiled coil</keyword>
<dbReference type="Gene3D" id="1.10.150.20">
    <property type="entry name" value="5' to 3' exonuclease, C-terminal subdomain"/>
    <property type="match status" value="1"/>
</dbReference>
<comment type="similarity">
    <text evidence="1">Belongs to the DNA polymerase type-Y family.</text>
</comment>
<dbReference type="InterPro" id="IPR043128">
    <property type="entry name" value="Rev_trsase/Diguanyl_cyclase"/>
</dbReference>
<dbReference type="Gene3D" id="3.30.1490.100">
    <property type="entry name" value="DNA polymerase, Y-family, little finger domain"/>
    <property type="match status" value="1"/>
</dbReference>
<keyword evidence="3" id="KW-0741">SOS mutagenesis</keyword>
<organism evidence="8 9">
    <name type="scientific">Chromohalobacter canadensis</name>
    <dbReference type="NCBI Taxonomy" id="141389"/>
    <lineage>
        <taxon>Bacteria</taxon>
        <taxon>Pseudomonadati</taxon>
        <taxon>Pseudomonadota</taxon>
        <taxon>Gammaproteobacteria</taxon>
        <taxon>Oceanospirillales</taxon>
        <taxon>Halomonadaceae</taxon>
        <taxon>Chromohalobacter</taxon>
    </lineage>
</organism>
<dbReference type="Gene3D" id="3.40.1170.60">
    <property type="match status" value="1"/>
</dbReference>
<evidence type="ECO:0000256" key="1">
    <source>
        <dbReference type="ARBA" id="ARBA00010945"/>
    </source>
</evidence>
<evidence type="ECO:0000256" key="5">
    <source>
        <dbReference type="ARBA" id="ARBA00023236"/>
    </source>
</evidence>
<dbReference type="Pfam" id="PF11799">
    <property type="entry name" value="IMS_C"/>
    <property type="match status" value="1"/>
</dbReference>
<dbReference type="EMBL" id="OBQJ01000003">
    <property type="protein sequence ID" value="SOC54013.1"/>
    <property type="molecule type" value="Genomic_DNA"/>
</dbReference>
<dbReference type="GO" id="GO:0003887">
    <property type="term" value="F:DNA-directed DNA polymerase activity"/>
    <property type="evidence" value="ECO:0007669"/>
    <property type="project" value="TreeGrafter"/>
</dbReference>
<keyword evidence="4" id="KW-0234">DNA repair</keyword>
<dbReference type="Proteomes" id="UP000219023">
    <property type="component" value="Unassembled WGS sequence"/>
</dbReference>
<dbReference type="InterPro" id="IPR050116">
    <property type="entry name" value="DNA_polymerase-Y"/>
</dbReference>
<dbReference type="RefSeq" id="WP_097022285.1">
    <property type="nucleotide sequence ID" value="NZ_OBQJ01000003.1"/>
</dbReference>
<dbReference type="Pfam" id="PF13438">
    <property type="entry name" value="DUF4113"/>
    <property type="match status" value="1"/>
</dbReference>
<dbReference type="InterPro" id="IPR001126">
    <property type="entry name" value="UmuC"/>
</dbReference>
<dbReference type="GO" id="GO:0006281">
    <property type="term" value="P:DNA repair"/>
    <property type="evidence" value="ECO:0007669"/>
    <property type="project" value="UniProtKB-KW"/>
</dbReference>
<dbReference type="OrthoDB" id="9808813at2"/>